<dbReference type="NCBIfam" id="TIGR00099">
    <property type="entry name" value="Cof-subfamily"/>
    <property type="match status" value="1"/>
</dbReference>
<dbReference type="InterPro" id="IPR023214">
    <property type="entry name" value="HAD_sf"/>
</dbReference>
<dbReference type="GO" id="GO:0005829">
    <property type="term" value="C:cytosol"/>
    <property type="evidence" value="ECO:0007669"/>
    <property type="project" value="TreeGrafter"/>
</dbReference>
<proteinExistence type="predicted"/>
<dbReference type="RefSeq" id="WP_074694692.1">
    <property type="nucleotide sequence ID" value="NZ_FNJN01000002.1"/>
</dbReference>
<dbReference type="PANTHER" id="PTHR10000">
    <property type="entry name" value="PHOSPHOSERINE PHOSPHATASE"/>
    <property type="match status" value="1"/>
</dbReference>
<gene>
    <name evidence="1" type="ORF">SAMN04487788_1102</name>
</gene>
<protein>
    <recommendedName>
        <fullName evidence="3">Haloacid dehalogenase</fullName>
    </recommendedName>
</protein>
<dbReference type="AlphaFoldDB" id="A0A1H0MR43"/>
<accession>A0A1H0MR43</accession>
<organism evidence="1 2">
    <name type="scientific">Microbacterium testaceum (strain StLB037)</name>
    <dbReference type="NCBI Taxonomy" id="979556"/>
    <lineage>
        <taxon>Bacteria</taxon>
        <taxon>Bacillati</taxon>
        <taxon>Actinomycetota</taxon>
        <taxon>Actinomycetes</taxon>
        <taxon>Micrococcales</taxon>
        <taxon>Microbacteriaceae</taxon>
        <taxon>Microbacterium</taxon>
    </lineage>
</organism>
<dbReference type="Gene3D" id="3.40.50.1000">
    <property type="entry name" value="HAD superfamily/HAD-like"/>
    <property type="match status" value="1"/>
</dbReference>
<evidence type="ECO:0000313" key="1">
    <source>
        <dbReference type="EMBL" id="SDO82630.1"/>
    </source>
</evidence>
<dbReference type="PROSITE" id="PS01229">
    <property type="entry name" value="COF_2"/>
    <property type="match status" value="1"/>
</dbReference>
<dbReference type="Pfam" id="PF08282">
    <property type="entry name" value="Hydrolase_3"/>
    <property type="match status" value="1"/>
</dbReference>
<reference evidence="1 2" key="1">
    <citation type="submission" date="2016-10" db="EMBL/GenBank/DDBJ databases">
        <authorList>
            <person name="de Groot N.N."/>
        </authorList>
    </citation>
    <scope>NUCLEOTIDE SEQUENCE [LARGE SCALE GENOMIC DNA]</scope>
    <source>
        <strain evidence="1 2">StLB037</strain>
    </source>
</reference>
<sequence length="285" mass="29899">MTRIAFLDVDGTILEHGSVIAPSTVTAVRKARENGHLVWLSTGRSAGDIHPEVLAIGFDGAITNGGAYATRGGDPDEDALLVEQPMPRADVDALERYFEAHGIHYFLQTHGGVYASAGMGPVMTEYRRERHEKRAAELEAEGLPPEQPLWREPRPVSEVDRDAVAKAVFVSPSTDTVAHAAAALGEGFHVIPGSIPLPGGSNGEIGQAGVTKGSAITAVLDQLGLSATDAIGIGDSWNDVEMFEVVGTPVAMGNAAPELQRLAGRVTTAVLDDGVHNAFAELGLI</sequence>
<name>A0A1H0MR43_MICTS</name>
<evidence type="ECO:0000313" key="2">
    <source>
        <dbReference type="Proteomes" id="UP000186456"/>
    </source>
</evidence>
<dbReference type="Proteomes" id="UP000186456">
    <property type="component" value="Unassembled WGS sequence"/>
</dbReference>
<dbReference type="GO" id="GO:0000287">
    <property type="term" value="F:magnesium ion binding"/>
    <property type="evidence" value="ECO:0007669"/>
    <property type="project" value="TreeGrafter"/>
</dbReference>
<dbReference type="InterPro" id="IPR036412">
    <property type="entry name" value="HAD-like_sf"/>
</dbReference>
<dbReference type="Gene3D" id="3.30.1240.10">
    <property type="match status" value="1"/>
</dbReference>
<dbReference type="GO" id="GO:0016791">
    <property type="term" value="F:phosphatase activity"/>
    <property type="evidence" value="ECO:0007669"/>
    <property type="project" value="TreeGrafter"/>
</dbReference>
<evidence type="ECO:0008006" key="3">
    <source>
        <dbReference type="Google" id="ProtNLM"/>
    </source>
</evidence>
<dbReference type="EMBL" id="FNJN01000002">
    <property type="protein sequence ID" value="SDO82630.1"/>
    <property type="molecule type" value="Genomic_DNA"/>
</dbReference>
<dbReference type="PANTHER" id="PTHR10000:SF25">
    <property type="entry name" value="PHOSPHATASE YKRA-RELATED"/>
    <property type="match status" value="1"/>
</dbReference>
<dbReference type="SUPFAM" id="SSF56784">
    <property type="entry name" value="HAD-like"/>
    <property type="match status" value="1"/>
</dbReference>
<dbReference type="InterPro" id="IPR000150">
    <property type="entry name" value="Cof"/>
</dbReference>